<keyword evidence="1" id="KW-0812">Transmembrane</keyword>
<dbReference type="Proteomes" id="UP000018852">
    <property type="component" value="Unassembled WGS sequence"/>
</dbReference>
<organism evidence="2 3">
    <name type="scientific">Actinomyces urogenitalis DORA_12</name>
    <dbReference type="NCBI Taxonomy" id="1403939"/>
    <lineage>
        <taxon>Bacteria</taxon>
        <taxon>Bacillati</taxon>
        <taxon>Actinomycetota</taxon>
        <taxon>Actinomycetes</taxon>
        <taxon>Actinomycetales</taxon>
        <taxon>Actinomycetaceae</taxon>
        <taxon>Actinomyces</taxon>
    </lineage>
</organism>
<name>W1VIX6_9ACTO</name>
<evidence type="ECO:0000313" key="3">
    <source>
        <dbReference type="Proteomes" id="UP000018852"/>
    </source>
</evidence>
<feature type="transmembrane region" description="Helical" evidence="1">
    <location>
        <begin position="12"/>
        <end position="30"/>
    </location>
</feature>
<feature type="non-terminal residue" evidence="2">
    <location>
        <position position="31"/>
    </location>
</feature>
<proteinExistence type="predicted"/>
<accession>W1VIX6</accession>
<evidence type="ECO:0000313" key="2">
    <source>
        <dbReference type="EMBL" id="ETJ05973.1"/>
    </source>
</evidence>
<gene>
    <name evidence="2" type="ORF">Q605_AUC00405G0003</name>
</gene>
<protein>
    <submittedName>
        <fullName evidence="2">Uncharacterized protein</fullName>
    </submittedName>
</protein>
<comment type="caution">
    <text evidence="2">The sequence shown here is derived from an EMBL/GenBank/DDBJ whole genome shotgun (WGS) entry which is preliminary data.</text>
</comment>
<evidence type="ECO:0000256" key="1">
    <source>
        <dbReference type="SAM" id="Phobius"/>
    </source>
</evidence>
<dbReference type="AlphaFoldDB" id="W1VIX6"/>
<dbReference type="EMBL" id="AZLV01000405">
    <property type="protein sequence ID" value="ETJ05973.1"/>
    <property type="molecule type" value="Genomic_DNA"/>
</dbReference>
<reference evidence="2 3" key="1">
    <citation type="submission" date="2013-12" db="EMBL/GenBank/DDBJ databases">
        <title>A Varibaculum cambriense genome reconstructed from a premature infant gut community with otherwise low bacterial novelty that shifts toward anaerobic metabolism during the third week of life.</title>
        <authorList>
            <person name="Brown C.T."/>
            <person name="Sharon I."/>
            <person name="Thomas B.C."/>
            <person name="Castelle C.J."/>
            <person name="Morowitz M.J."/>
            <person name="Banfield J.F."/>
        </authorList>
    </citation>
    <scope>NUCLEOTIDE SEQUENCE [LARGE SCALE GENOMIC DNA]</scope>
    <source>
        <strain evidence="3">DORA_12</strain>
    </source>
</reference>
<keyword evidence="1" id="KW-1133">Transmembrane helix</keyword>
<sequence length="31" mass="3109">MPDFLLPVVDVLAAAPVLTVFLVIGLGTAVG</sequence>
<keyword evidence="1" id="KW-0472">Membrane</keyword>